<name>A0ABR3A7F0_9AGAR</name>
<organism evidence="2 3">
    <name type="scientific">Marasmius tenuissimus</name>
    <dbReference type="NCBI Taxonomy" id="585030"/>
    <lineage>
        <taxon>Eukaryota</taxon>
        <taxon>Fungi</taxon>
        <taxon>Dikarya</taxon>
        <taxon>Basidiomycota</taxon>
        <taxon>Agaricomycotina</taxon>
        <taxon>Agaricomycetes</taxon>
        <taxon>Agaricomycetidae</taxon>
        <taxon>Agaricales</taxon>
        <taxon>Marasmiineae</taxon>
        <taxon>Marasmiaceae</taxon>
        <taxon>Marasmius</taxon>
    </lineage>
</organism>
<dbReference type="Proteomes" id="UP001437256">
    <property type="component" value="Unassembled WGS sequence"/>
</dbReference>
<evidence type="ECO:0000313" key="2">
    <source>
        <dbReference type="EMBL" id="KAL0069239.1"/>
    </source>
</evidence>
<evidence type="ECO:0000256" key="1">
    <source>
        <dbReference type="SAM" id="MobiDB-lite"/>
    </source>
</evidence>
<proteinExistence type="predicted"/>
<keyword evidence="3" id="KW-1185">Reference proteome</keyword>
<comment type="caution">
    <text evidence="2">The sequence shown here is derived from an EMBL/GenBank/DDBJ whole genome shotgun (WGS) entry which is preliminary data.</text>
</comment>
<sequence>MASREGGASGPLKGNISPEAPNESNAPVQAGDITSEDIEEDLPDDEEPQPPGYNSRGPLSPASSGRPQPTVVKKPQTVKNSR</sequence>
<feature type="region of interest" description="Disordered" evidence="1">
    <location>
        <begin position="1"/>
        <end position="82"/>
    </location>
</feature>
<gene>
    <name evidence="2" type="ORF">AAF712_003602</name>
</gene>
<feature type="compositionally biased region" description="Acidic residues" evidence="1">
    <location>
        <begin position="34"/>
        <end position="48"/>
    </location>
</feature>
<evidence type="ECO:0000313" key="3">
    <source>
        <dbReference type="Proteomes" id="UP001437256"/>
    </source>
</evidence>
<dbReference type="EMBL" id="JBBXMP010000013">
    <property type="protein sequence ID" value="KAL0069239.1"/>
    <property type="molecule type" value="Genomic_DNA"/>
</dbReference>
<accession>A0ABR3A7F0</accession>
<protein>
    <submittedName>
        <fullName evidence="2">Uncharacterized protein</fullName>
    </submittedName>
</protein>
<reference evidence="2 3" key="1">
    <citation type="submission" date="2024-05" db="EMBL/GenBank/DDBJ databases">
        <title>A draft genome resource for the thread blight pathogen Marasmius tenuissimus strain MS-2.</title>
        <authorList>
            <person name="Yulfo-Soto G.E."/>
            <person name="Baruah I.K."/>
            <person name="Amoako-Attah I."/>
            <person name="Bukari Y."/>
            <person name="Meinhardt L.W."/>
            <person name="Bailey B.A."/>
            <person name="Cohen S.P."/>
        </authorList>
    </citation>
    <scope>NUCLEOTIDE SEQUENCE [LARGE SCALE GENOMIC DNA]</scope>
    <source>
        <strain evidence="2 3">MS-2</strain>
    </source>
</reference>